<feature type="transmembrane region" description="Helical" evidence="6">
    <location>
        <begin position="149"/>
        <end position="169"/>
    </location>
</feature>
<evidence type="ECO:0000256" key="2">
    <source>
        <dbReference type="ARBA" id="ARBA00022475"/>
    </source>
</evidence>
<dbReference type="Proteomes" id="UP000217846">
    <property type="component" value="Chromosome"/>
</dbReference>
<keyword evidence="3 6" id="KW-0812">Transmembrane</keyword>
<evidence type="ECO:0000313" key="8">
    <source>
        <dbReference type="Proteomes" id="UP000217846"/>
    </source>
</evidence>
<keyword evidence="4 6" id="KW-1133">Transmembrane helix</keyword>
<evidence type="ECO:0000256" key="1">
    <source>
        <dbReference type="ARBA" id="ARBA00004651"/>
    </source>
</evidence>
<name>A0AAD1CAR4_RICJA</name>
<dbReference type="PANTHER" id="PTHR32196:SF69">
    <property type="entry name" value="BRANCHED-CHAIN AMINO ACID TRANSPORT SYSTEM, PERMEASE PROTEIN"/>
    <property type="match status" value="1"/>
</dbReference>
<accession>A0AAD1CAR4</accession>
<dbReference type="CDD" id="cd06574">
    <property type="entry name" value="TM_PBP1_branched-chain-AA_like"/>
    <property type="match status" value="1"/>
</dbReference>
<sequence length="305" mass="33309">MLNKIFLLKKIYPYFLSRVKNLKSSNMNILVTALEQSLIMLPLILGIYISYRILKITDLTVDGTYVLGAAVFARSLSFGLFPALIFAVIAGGIIGSIVSVMQKNNRINGLIAGILASFMLYSVNLQIMQRPNISVLGMPTLLSVLDLENWLIPLVIINCLIICSVIILLKGKLGLFLRAFGFNKDLLINLGKPAELYRTIGFSISNCLAALTGTLSAQVNGFADINMGFGVALVGIGAIVIGRHILIHANNFNVFKEIFSCLIGILFYFIALGFLLRIGIDPINLKLILGIVLFISLSSVKREAL</sequence>
<evidence type="ECO:0000256" key="5">
    <source>
        <dbReference type="ARBA" id="ARBA00023136"/>
    </source>
</evidence>
<comment type="subcellular location">
    <subcellularLocation>
        <location evidence="1">Cell membrane</location>
        <topology evidence="1">Multi-pass membrane protein</topology>
    </subcellularLocation>
</comment>
<protein>
    <submittedName>
        <fullName evidence="7">ABC transporter permease protein</fullName>
    </submittedName>
</protein>
<proteinExistence type="predicted"/>
<dbReference type="GO" id="GO:0005886">
    <property type="term" value="C:plasma membrane"/>
    <property type="evidence" value="ECO:0007669"/>
    <property type="project" value="UniProtKB-SubCell"/>
</dbReference>
<organism evidence="7 8">
    <name type="scientific">Rickettsia japonica</name>
    <dbReference type="NCBI Taxonomy" id="35790"/>
    <lineage>
        <taxon>Bacteria</taxon>
        <taxon>Pseudomonadati</taxon>
        <taxon>Pseudomonadota</taxon>
        <taxon>Alphaproteobacteria</taxon>
        <taxon>Rickettsiales</taxon>
        <taxon>Rickettsiaceae</taxon>
        <taxon>Rickettsieae</taxon>
        <taxon>Rickettsia</taxon>
        <taxon>spotted fever group</taxon>
    </lineage>
</organism>
<dbReference type="InterPro" id="IPR001851">
    <property type="entry name" value="ABC_transp_permease"/>
</dbReference>
<feature type="transmembrane region" description="Helical" evidence="6">
    <location>
        <begin position="27"/>
        <end position="51"/>
    </location>
</feature>
<dbReference type="OMA" id="LTMTMLY"/>
<gene>
    <name evidence="7" type="ORF">RJYHM_0458</name>
</gene>
<keyword evidence="2" id="KW-1003">Cell membrane</keyword>
<dbReference type="AlphaFoldDB" id="A0AAD1CAR4"/>
<evidence type="ECO:0000256" key="3">
    <source>
        <dbReference type="ARBA" id="ARBA00022692"/>
    </source>
</evidence>
<feature type="transmembrane region" description="Helical" evidence="6">
    <location>
        <begin position="71"/>
        <end position="98"/>
    </location>
</feature>
<dbReference type="PANTHER" id="PTHR32196">
    <property type="entry name" value="ABC TRANSPORTER PERMEASE PROTEIN YPHD-RELATED-RELATED"/>
    <property type="match status" value="1"/>
</dbReference>
<dbReference type="EMBL" id="AP017602">
    <property type="protein sequence ID" value="BAW82694.1"/>
    <property type="molecule type" value="Genomic_DNA"/>
</dbReference>
<feature type="transmembrane region" description="Helical" evidence="6">
    <location>
        <begin position="110"/>
        <end position="129"/>
    </location>
</feature>
<feature type="transmembrane region" description="Helical" evidence="6">
    <location>
        <begin position="258"/>
        <end position="277"/>
    </location>
</feature>
<evidence type="ECO:0000313" key="7">
    <source>
        <dbReference type="EMBL" id="BAW82694.1"/>
    </source>
</evidence>
<reference evidence="7 8" key="1">
    <citation type="journal article" date="2017" name="Genome Biol. Evol.">
        <title>Extremely Low Genomic Diversity of Rickettsia japonica Distributed in Japan.</title>
        <authorList>
            <person name="Akter A."/>
            <person name="Ooka T."/>
            <person name="Gotoh Y."/>
            <person name="Yamamoto S."/>
            <person name="Fujita H."/>
            <person name="Terasoma F."/>
            <person name="Kida K."/>
            <person name="Taira M."/>
            <person name="Nakadouzono F."/>
            <person name="Gokuden M."/>
            <person name="Hirano M."/>
            <person name="Miyashiro M."/>
            <person name="Inari K."/>
            <person name="Shimazu Y."/>
            <person name="Tabara K."/>
            <person name="Toyoda A."/>
            <person name="Yoshimura D."/>
            <person name="Itoh T."/>
            <person name="Kitano T."/>
            <person name="Sato M.P."/>
            <person name="Katsura K."/>
            <person name="Mondal S.I."/>
            <person name="Ogura Y."/>
            <person name="Ando S."/>
            <person name="Hayashi T."/>
        </authorList>
    </citation>
    <scope>NUCLEOTIDE SEQUENCE [LARGE SCALE GENOMIC DNA]</scope>
    <source>
        <strain evidence="7 8">YH_M</strain>
    </source>
</reference>
<feature type="transmembrane region" description="Helical" evidence="6">
    <location>
        <begin position="283"/>
        <end position="300"/>
    </location>
</feature>
<evidence type="ECO:0000256" key="6">
    <source>
        <dbReference type="SAM" id="Phobius"/>
    </source>
</evidence>
<dbReference type="GO" id="GO:0022857">
    <property type="term" value="F:transmembrane transporter activity"/>
    <property type="evidence" value="ECO:0007669"/>
    <property type="project" value="InterPro"/>
</dbReference>
<dbReference type="Pfam" id="PF02653">
    <property type="entry name" value="BPD_transp_2"/>
    <property type="match status" value="1"/>
</dbReference>
<evidence type="ECO:0000256" key="4">
    <source>
        <dbReference type="ARBA" id="ARBA00022989"/>
    </source>
</evidence>
<feature type="transmembrane region" description="Helical" evidence="6">
    <location>
        <begin position="225"/>
        <end position="246"/>
    </location>
</feature>
<keyword evidence="5 6" id="KW-0472">Membrane</keyword>